<comment type="function">
    <text evidence="4">Flagellin is the subunit protein which polymerizes to form the filaments of bacterial flagella.</text>
</comment>
<comment type="subcellular location">
    <subcellularLocation>
        <location evidence="4">Secreted</location>
    </subcellularLocation>
    <subcellularLocation>
        <location evidence="4">Bacterial flagellum</location>
    </subcellularLocation>
</comment>
<dbReference type="Pfam" id="PF00669">
    <property type="entry name" value="Flagellin_N"/>
    <property type="match status" value="1"/>
</dbReference>
<organism evidence="7 8">
    <name type="scientific">Priestia aryabhattai</name>
    <name type="common">Bacillus aryabhattai</name>
    <dbReference type="NCBI Taxonomy" id="412384"/>
    <lineage>
        <taxon>Bacteria</taxon>
        <taxon>Bacillati</taxon>
        <taxon>Bacillota</taxon>
        <taxon>Bacilli</taxon>
        <taxon>Bacillales</taxon>
        <taxon>Bacillaceae</taxon>
        <taxon>Priestia</taxon>
    </lineage>
</organism>
<keyword evidence="7" id="KW-0966">Cell projection</keyword>
<protein>
    <recommendedName>
        <fullName evidence="2 4">Flagellin</fullName>
    </recommendedName>
</protein>
<dbReference type="Proteomes" id="UP001220217">
    <property type="component" value="Chromosome"/>
</dbReference>
<feature type="domain" description="Flagellin N-terminal" evidence="5">
    <location>
        <begin position="3"/>
        <end position="139"/>
    </location>
</feature>
<evidence type="ECO:0000256" key="2">
    <source>
        <dbReference type="ARBA" id="ARBA00020110"/>
    </source>
</evidence>
<dbReference type="GO" id="GO:0005198">
    <property type="term" value="F:structural molecule activity"/>
    <property type="evidence" value="ECO:0007669"/>
    <property type="project" value="UniProtKB-UniRule"/>
</dbReference>
<dbReference type="PRINTS" id="PR00207">
    <property type="entry name" value="FLAGELLIN"/>
</dbReference>
<sequence>MRINHNIAALNTYRQFNNANNAQSKSMEKLSSGLRINSAADDAAGLAISEKMRGQIRGLDQSSKNAQDGISLIQTAEGALNETHDILQRMRELAVQSSNDTNTDADRKEIQKEISQLKDETNRISNDTEFNTKKLLNGSVGNAANIASGATMDLKPVKVTDSGLATDTYTATLTAAGTIEADVKTNTTGIDASSDFDFADTSKVSGLELGDYKLITKDAASGAFDFELQDSNGKTVAKASGVDISAGDATLTNEAGTATFTISSGATVQAGEMTFNLGADLGSASNLTIENSTGQTTFDSKANQKVNKSDFEAGGLEFKMTVDTVLTAGSADITVTNNSLNMHIGANENQTMKVDINKMDTQSLGIKDIDVTTKEGAETAITSINDAITSVSAERSKLGSYQNRLDHTINNLSTTSENLTAAESRIRDVDYALAA</sequence>
<comment type="similarity">
    <text evidence="1 4">Belongs to the bacterial flagellin family.</text>
</comment>
<evidence type="ECO:0000256" key="1">
    <source>
        <dbReference type="ARBA" id="ARBA00005709"/>
    </source>
</evidence>
<dbReference type="Gene3D" id="1.20.1330.10">
    <property type="entry name" value="f41 fragment of flagellin, N-terminal domain"/>
    <property type="match status" value="2"/>
</dbReference>
<dbReference type="GO" id="GO:0005576">
    <property type="term" value="C:extracellular region"/>
    <property type="evidence" value="ECO:0007669"/>
    <property type="project" value="UniProtKB-SubCell"/>
</dbReference>
<evidence type="ECO:0000259" key="5">
    <source>
        <dbReference type="Pfam" id="PF00669"/>
    </source>
</evidence>
<name>A0ABD7WZ58_PRIAR</name>
<proteinExistence type="inferred from homology"/>
<evidence type="ECO:0000256" key="3">
    <source>
        <dbReference type="ARBA" id="ARBA00023143"/>
    </source>
</evidence>
<evidence type="ECO:0000259" key="6">
    <source>
        <dbReference type="Pfam" id="PF00700"/>
    </source>
</evidence>
<dbReference type="PANTHER" id="PTHR42792">
    <property type="entry name" value="FLAGELLIN"/>
    <property type="match status" value="1"/>
</dbReference>
<evidence type="ECO:0000313" key="8">
    <source>
        <dbReference type="Proteomes" id="UP001220217"/>
    </source>
</evidence>
<evidence type="ECO:0000313" key="7">
    <source>
        <dbReference type="EMBL" id="WEA45442.1"/>
    </source>
</evidence>
<dbReference type="AlphaFoldDB" id="A0ABD7WZ58"/>
<reference evidence="7 8" key="1">
    <citation type="submission" date="2023-02" db="EMBL/GenBank/DDBJ databases">
        <title>Complete genome sequence of Priestia aryabhattai G5MAi6, a methanol-tolerant strain isolated from tap water in Hong Kong.</title>
        <authorList>
            <person name="Leung K.M."/>
            <person name="Lai G.K.K."/>
            <person name="Griffin S.D.J."/>
        </authorList>
    </citation>
    <scope>NUCLEOTIDE SEQUENCE [LARGE SCALE GENOMIC DNA]</scope>
    <source>
        <strain evidence="7 8">G5MAi6</strain>
    </source>
</reference>
<dbReference type="EMBL" id="CP118718">
    <property type="protein sequence ID" value="WEA45442.1"/>
    <property type="molecule type" value="Genomic_DNA"/>
</dbReference>
<keyword evidence="3 4" id="KW-0975">Bacterial flagellum</keyword>
<evidence type="ECO:0000256" key="4">
    <source>
        <dbReference type="RuleBase" id="RU362073"/>
    </source>
</evidence>
<dbReference type="RefSeq" id="WP_275036933.1">
    <property type="nucleotide sequence ID" value="NZ_CP118718.1"/>
</dbReference>
<keyword evidence="7" id="KW-0969">Cilium</keyword>
<dbReference type="InterPro" id="IPR001492">
    <property type="entry name" value="Flagellin"/>
</dbReference>
<dbReference type="Pfam" id="PF00700">
    <property type="entry name" value="Flagellin_C"/>
    <property type="match status" value="1"/>
</dbReference>
<dbReference type="InterPro" id="IPR046358">
    <property type="entry name" value="Flagellin_C"/>
</dbReference>
<feature type="domain" description="Flagellin C-terminal" evidence="6">
    <location>
        <begin position="382"/>
        <end position="433"/>
    </location>
</feature>
<dbReference type="PANTHER" id="PTHR42792:SF2">
    <property type="entry name" value="FLAGELLIN"/>
    <property type="match status" value="1"/>
</dbReference>
<dbReference type="Gene3D" id="3.30.70.2120">
    <property type="match status" value="1"/>
</dbReference>
<gene>
    <name evidence="7" type="ORF">PWO00_05575</name>
</gene>
<accession>A0ABD7WZ58</accession>
<dbReference type="InterPro" id="IPR001029">
    <property type="entry name" value="Flagellin_N"/>
</dbReference>
<keyword evidence="7" id="KW-0282">Flagellum</keyword>
<keyword evidence="4" id="KW-0964">Secreted</keyword>
<dbReference type="GO" id="GO:0009288">
    <property type="term" value="C:bacterial-type flagellum"/>
    <property type="evidence" value="ECO:0007669"/>
    <property type="project" value="UniProtKB-SubCell"/>
</dbReference>
<dbReference type="SUPFAM" id="SSF64518">
    <property type="entry name" value="Phase 1 flagellin"/>
    <property type="match status" value="1"/>
</dbReference>